<evidence type="ECO:0000313" key="1">
    <source>
        <dbReference type="EMBL" id="MDG0789974.1"/>
    </source>
</evidence>
<organism evidence="1 2">
    <name type="scientific">Cohnella ginsengisoli</name>
    <dbReference type="NCBI Taxonomy" id="425004"/>
    <lineage>
        <taxon>Bacteria</taxon>
        <taxon>Bacillati</taxon>
        <taxon>Bacillota</taxon>
        <taxon>Bacilli</taxon>
        <taxon>Bacillales</taxon>
        <taxon>Paenibacillaceae</taxon>
        <taxon>Cohnella</taxon>
    </lineage>
</organism>
<accession>A0A9X4KD70</accession>
<gene>
    <name evidence="1" type="ORF">OMP38_03220</name>
</gene>
<keyword evidence="2" id="KW-1185">Reference proteome</keyword>
<dbReference type="Proteomes" id="UP001153387">
    <property type="component" value="Unassembled WGS sequence"/>
</dbReference>
<dbReference type="AlphaFoldDB" id="A0A9X4KD70"/>
<protein>
    <submittedName>
        <fullName evidence="1">Uncharacterized protein</fullName>
    </submittedName>
</protein>
<dbReference type="EMBL" id="JAPDHZ010000002">
    <property type="protein sequence ID" value="MDG0789974.1"/>
    <property type="molecule type" value="Genomic_DNA"/>
</dbReference>
<name>A0A9X4KD70_9BACL</name>
<proteinExistence type="predicted"/>
<dbReference type="RefSeq" id="WP_277563860.1">
    <property type="nucleotide sequence ID" value="NZ_JAPDHZ010000002.1"/>
</dbReference>
<evidence type="ECO:0000313" key="2">
    <source>
        <dbReference type="Proteomes" id="UP001153387"/>
    </source>
</evidence>
<sequence length="129" mass="15241">MGISEARKSALKIEFYLKDNVPYSSEMNAVNTKLRTSKFIKNKRRDLLSLYKEITERTIEQKDRNDPNDEDEEIFKRLRISIGMSMTIYSEISGKRRKELESLAHELLEVQMNDEFFLCREPKRTNGTT</sequence>
<comment type="caution">
    <text evidence="1">The sequence shown here is derived from an EMBL/GenBank/DDBJ whole genome shotgun (WGS) entry which is preliminary data.</text>
</comment>
<reference evidence="1 2" key="1">
    <citation type="submission" date="2022-10" db="EMBL/GenBank/DDBJ databases">
        <title>Comparative genomic analysis of Cohnella hashimotonis sp. nov., isolated from the International Space Station.</title>
        <authorList>
            <person name="Simpson A."/>
            <person name="Venkateswaran K."/>
        </authorList>
    </citation>
    <scope>NUCLEOTIDE SEQUENCE [LARGE SCALE GENOMIC DNA]</scope>
    <source>
        <strain evidence="1 2">DSM 18997</strain>
    </source>
</reference>